<proteinExistence type="predicted"/>
<feature type="signal peptide" evidence="1">
    <location>
        <begin position="1"/>
        <end position="25"/>
    </location>
</feature>
<dbReference type="OrthoDB" id="9845802at2"/>
<feature type="chain" id="PRO_5001717061" evidence="1">
    <location>
        <begin position="26"/>
        <end position="224"/>
    </location>
</feature>
<organism evidence="2 3">
    <name type="scientific">Candidatus Odyssella acanthamoebae</name>
    <dbReference type="NCBI Taxonomy" id="91604"/>
    <lineage>
        <taxon>Bacteria</taxon>
        <taxon>Pseudomonadati</taxon>
        <taxon>Pseudomonadota</taxon>
        <taxon>Alphaproteobacteria</taxon>
        <taxon>Holosporales</taxon>
        <taxon>Candidatus Paracaedibacteraceae</taxon>
        <taxon>Candidatus Odyssella</taxon>
    </lineage>
</organism>
<dbReference type="EMBL" id="CP008941">
    <property type="protein sequence ID" value="AIK95745.1"/>
    <property type="molecule type" value="Genomic_DNA"/>
</dbReference>
<protein>
    <submittedName>
        <fullName evidence="2">Uncharacterized protein</fullName>
    </submittedName>
</protein>
<accession>A0A077AYD4</accession>
<dbReference type="eggNOG" id="ENOG50314D9">
    <property type="taxonomic scope" value="Bacteria"/>
</dbReference>
<dbReference type="Proteomes" id="UP000028926">
    <property type="component" value="Chromosome"/>
</dbReference>
<name>A0A077AYD4_9PROT</name>
<dbReference type="RefSeq" id="WP_038463132.1">
    <property type="nucleotide sequence ID" value="NZ_CP008941.1"/>
</dbReference>
<evidence type="ECO:0000313" key="3">
    <source>
        <dbReference type="Proteomes" id="UP000028926"/>
    </source>
</evidence>
<gene>
    <name evidence="2" type="ORF">ID47_01830</name>
</gene>
<evidence type="ECO:0000256" key="1">
    <source>
        <dbReference type="SAM" id="SignalP"/>
    </source>
</evidence>
<dbReference type="AlphaFoldDB" id="A0A077AYD4"/>
<keyword evidence="3" id="KW-1185">Reference proteome</keyword>
<evidence type="ECO:0000313" key="2">
    <source>
        <dbReference type="EMBL" id="AIK95745.1"/>
    </source>
</evidence>
<dbReference type="HOGENOM" id="CLU_1233183_0_0_5"/>
<reference evidence="2 3" key="1">
    <citation type="submission" date="2014-07" db="EMBL/GenBank/DDBJ databases">
        <title>Comparative genomic insights into amoeba endosymbionts belonging to the families of Holosporaceae and Candidatus Midichloriaceae within Rickettsiales.</title>
        <authorList>
            <person name="Wang Z."/>
            <person name="Wu M."/>
        </authorList>
    </citation>
    <scope>NUCLEOTIDE SEQUENCE [LARGE SCALE GENOMIC DNA]</scope>
    <source>
        <strain evidence="2">PRA3</strain>
    </source>
</reference>
<sequence>MHIKKNTRLALFYLGLVTCAFNAAAAETSLSNKRQPSDKLKLPKDAGLTVSLPVNHLQIHGPDSHQVKLILKVPKDFKPLQPLDGSSHLLEFIPRGDDQFNWSEILTANIIVGKALQADTLLKIMVEDLKVNAGAIEILKMRVEKYDHYTMAEAALIYQQKGREDVVYFRAYSGPFDLVCTQYAVALRPSETPQKALKRAQKALDEYTVLADVKEVNGEWIENK</sequence>
<keyword evidence="1" id="KW-0732">Signal</keyword>
<dbReference type="KEGG" id="paca:ID47_01830"/>